<dbReference type="PIRSF" id="PIRSF028983">
    <property type="entry name" value="BCP1"/>
    <property type="match status" value="1"/>
</dbReference>
<reference evidence="4" key="1">
    <citation type="submission" date="2022-11" db="EMBL/GenBank/DDBJ databases">
        <authorList>
            <person name="Morgan W.R."/>
            <person name="Tartar A."/>
        </authorList>
    </citation>
    <scope>NUCLEOTIDE SEQUENCE</scope>
    <source>
        <strain evidence="4">ARSEF 373</strain>
    </source>
</reference>
<evidence type="ECO:0000313" key="5">
    <source>
        <dbReference type="Proteomes" id="UP001146120"/>
    </source>
</evidence>
<dbReference type="Proteomes" id="UP001146120">
    <property type="component" value="Unassembled WGS sequence"/>
</dbReference>
<dbReference type="InterPro" id="IPR025602">
    <property type="entry name" value="BCP1_family"/>
</dbReference>
<evidence type="ECO:0000256" key="2">
    <source>
        <dbReference type="PIRNR" id="PIRNR028983"/>
    </source>
</evidence>
<feature type="compositionally biased region" description="Acidic residues" evidence="3">
    <location>
        <begin position="25"/>
        <end position="39"/>
    </location>
</feature>
<dbReference type="PANTHER" id="PTHR13261:SF0">
    <property type="entry name" value="BRCA2 AND CDKN1A-INTERACTING PROTEIN"/>
    <property type="match status" value="1"/>
</dbReference>
<feature type="compositionally biased region" description="Acidic residues" evidence="3">
    <location>
        <begin position="1"/>
        <end position="17"/>
    </location>
</feature>
<keyword evidence="5" id="KW-1185">Reference proteome</keyword>
<evidence type="ECO:0008006" key="6">
    <source>
        <dbReference type="Google" id="ProtNLM"/>
    </source>
</evidence>
<proteinExistence type="inferred from homology"/>
<organism evidence="4 5">
    <name type="scientific">Lagenidium giganteum</name>
    <dbReference type="NCBI Taxonomy" id="4803"/>
    <lineage>
        <taxon>Eukaryota</taxon>
        <taxon>Sar</taxon>
        <taxon>Stramenopiles</taxon>
        <taxon>Oomycota</taxon>
        <taxon>Peronosporomycetes</taxon>
        <taxon>Pythiales</taxon>
        <taxon>Pythiaceae</taxon>
    </lineage>
</organism>
<comment type="similarity">
    <text evidence="1 2">Belongs to the BCP1 family.</text>
</comment>
<sequence>MQVSEESSDSDSDDDDALTFNERMDDSDCDDDDDDDESDAEKKAGKADRLVNVDFVFNDPSEDHFHSVKQFLVSYMPASMPFDVSGLANIIVNQVSTGTMVCVEGEPGAYGFITALSLSRYKNETSIQQILQYVTKRCPADQLAQFQKFLDTKSVALIVNERMINLPYQLVPALHSALHEDIEWAIENEETEELRKSFKFDYFLILSTCTLEMVSTTSGSNGKGKGKKSKSEATFFQNFEDEFIKQDAELTFTFEMPRSDRDRSETARKTTDVMLVPRSKHKAAVSNFAAMINM</sequence>
<reference evidence="4" key="2">
    <citation type="journal article" date="2023" name="Microbiol Resour">
        <title>Decontamination and Annotation of the Draft Genome Sequence of the Oomycete Lagenidium giganteum ARSEF 373.</title>
        <authorList>
            <person name="Morgan W.R."/>
            <person name="Tartar A."/>
        </authorList>
    </citation>
    <scope>NUCLEOTIDE SEQUENCE</scope>
    <source>
        <strain evidence="4">ARSEF 373</strain>
    </source>
</reference>
<dbReference type="PANTHER" id="PTHR13261">
    <property type="entry name" value="BRCA2 AND CDKN1A INTERACTING PROTEIN"/>
    <property type="match status" value="1"/>
</dbReference>
<protein>
    <recommendedName>
        <fullName evidence="6">BCCIP family protein</fullName>
    </recommendedName>
</protein>
<dbReference type="EMBL" id="DAKRPA010000085">
    <property type="protein sequence ID" value="DAZ99349.1"/>
    <property type="molecule type" value="Genomic_DNA"/>
</dbReference>
<dbReference type="Pfam" id="PF13862">
    <property type="entry name" value="BCCIP"/>
    <property type="match status" value="1"/>
</dbReference>
<accession>A0AAV2Z167</accession>
<evidence type="ECO:0000256" key="1">
    <source>
        <dbReference type="ARBA" id="ARBA00006781"/>
    </source>
</evidence>
<gene>
    <name evidence="4" type="ORF">N0F65_005200</name>
</gene>
<dbReference type="AlphaFoldDB" id="A0AAV2Z167"/>
<dbReference type="GO" id="GO:0005634">
    <property type="term" value="C:nucleus"/>
    <property type="evidence" value="ECO:0007669"/>
    <property type="project" value="TreeGrafter"/>
</dbReference>
<feature type="region of interest" description="Disordered" evidence="3">
    <location>
        <begin position="1"/>
        <end position="44"/>
    </location>
</feature>
<evidence type="ECO:0000256" key="3">
    <source>
        <dbReference type="SAM" id="MobiDB-lite"/>
    </source>
</evidence>
<name>A0AAV2Z167_9STRA</name>
<comment type="caution">
    <text evidence="4">The sequence shown here is derived from an EMBL/GenBank/DDBJ whole genome shotgun (WGS) entry which is preliminary data.</text>
</comment>
<evidence type="ECO:0000313" key="4">
    <source>
        <dbReference type="EMBL" id="DAZ99349.1"/>
    </source>
</evidence>